<keyword evidence="7" id="KW-1185">Reference proteome</keyword>
<dbReference type="InterPro" id="IPR036390">
    <property type="entry name" value="WH_DNA-bd_sf"/>
</dbReference>
<keyword evidence="2" id="KW-0805">Transcription regulation</keyword>
<dbReference type="InterPro" id="IPR000847">
    <property type="entry name" value="LysR_HTH_N"/>
</dbReference>
<evidence type="ECO:0000256" key="2">
    <source>
        <dbReference type="ARBA" id="ARBA00023015"/>
    </source>
</evidence>
<dbReference type="PANTHER" id="PTHR30346">
    <property type="entry name" value="TRANSCRIPTIONAL DUAL REGULATOR HCAR-RELATED"/>
    <property type="match status" value="1"/>
</dbReference>
<dbReference type="Pfam" id="PF00126">
    <property type="entry name" value="HTH_1"/>
    <property type="match status" value="1"/>
</dbReference>
<evidence type="ECO:0000313" key="6">
    <source>
        <dbReference type="EMBL" id="MFD2416757.1"/>
    </source>
</evidence>
<protein>
    <submittedName>
        <fullName evidence="6">LysR family transcriptional regulator</fullName>
    </submittedName>
</protein>
<sequence length="306" mass="32340">MEDPLTTGVAWLAPRVALLEVLAEESNLTRAAALAGVPQPTASRWLAELADQVGTPVAARAGRGIRLTYAGGLLAEAARRAAGELRQGFRAALAEADPESGHISLAFLHTMGGVRVPELLAGFRAAHPGVRFTLVQGASEELLRRLRTGEADLILTAPLPTGDPGFEMSALALQPLVAVVPKGHPLASRKRVRIAELAKSEFVSLKPGAGVRRIVDDLLGQAGYTPRVSFEGEEADTLRGMVAARLGVTILPESEPLPNPGTVEIPLHPPACREIGLVWSADRPLPPAVRTFRDYAESASGRTPAR</sequence>
<dbReference type="RefSeq" id="WP_378263836.1">
    <property type="nucleotide sequence ID" value="NZ_JBHUKR010000006.1"/>
</dbReference>
<dbReference type="CDD" id="cd08434">
    <property type="entry name" value="PBP2_GltC_like"/>
    <property type="match status" value="1"/>
</dbReference>
<feature type="domain" description="HTH lysR-type" evidence="5">
    <location>
        <begin position="19"/>
        <end position="68"/>
    </location>
</feature>
<dbReference type="SUPFAM" id="SSF46785">
    <property type="entry name" value="Winged helix' DNA-binding domain"/>
    <property type="match status" value="1"/>
</dbReference>
<dbReference type="InterPro" id="IPR036388">
    <property type="entry name" value="WH-like_DNA-bd_sf"/>
</dbReference>
<dbReference type="EMBL" id="JBHUKR010000006">
    <property type="protein sequence ID" value="MFD2416757.1"/>
    <property type="molecule type" value="Genomic_DNA"/>
</dbReference>
<evidence type="ECO:0000256" key="4">
    <source>
        <dbReference type="ARBA" id="ARBA00023163"/>
    </source>
</evidence>
<comment type="caution">
    <text evidence="6">The sequence shown here is derived from an EMBL/GenBank/DDBJ whole genome shotgun (WGS) entry which is preliminary data.</text>
</comment>
<reference evidence="7" key="1">
    <citation type="journal article" date="2019" name="Int. J. Syst. Evol. Microbiol.">
        <title>The Global Catalogue of Microorganisms (GCM) 10K type strain sequencing project: providing services to taxonomists for standard genome sequencing and annotation.</title>
        <authorList>
            <consortium name="The Broad Institute Genomics Platform"/>
            <consortium name="The Broad Institute Genome Sequencing Center for Infectious Disease"/>
            <person name="Wu L."/>
            <person name="Ma J."/>
        </authorList>
    </citation>
    <scope>NUCLEOTIDE SEQUENCE [LARGE SCALE GENOMIC DNA]</scope>
    <source>
        <strain evidence="7">CGMCC 4.7645</strain>
    </source>
</reference>
<dbReference type="Pfam" id="PF03466">
    <property type="entry name" value="LysR_substrate"/>
    <property type="match status" value="1"/>
</dbReference>
<proteinExistence type="inferred from homology"/>
<evidence type="ECO:0000313" key="7">
    <source>
        <dbReference type="Proteomes" id="UP001597417"/>
    </source>
</evidence>
<gene>
    <name evidence="6" type="ORF">ACFSXZ_10520</name>
</gene>
<keyword evidence="4" id="KW-0804">Transcription</keyword>
<dbReference type="SUPFAM" id="SSF53850">
    <property type="entry name" value="Periplasmic binding protein-like II"/>
    <property type="match status" value="1"/>
</dbReference>
<comment type="similarity">
    <text evidence="1">Belongs to the LysR transcriptional regulatory family.</text>
</comment>
<dbReference type="Proteomes" id="UP001597417">
    <property type="component" value="Unassembled WGS sequence"/>
</dbReference>
<dbReference type="PANTHER" id="PTHR30346:SF28">
    <property type="entry name" value="HTH-TYPE TRANSCRIPTIONAL REGULATOR CYNR"/>
    <property type="match status" value="1"/>
</dbReference>
<evidence type="ECO:0000256" key="3">
    <source>
        <dbReference type="ARBA" id="ARBA00023125"/>
    </source>
</evidence>
<dbReference type="Gene3D" id="1.10.10.10">
    <property type="entry name" value="Winged helix-like DNA-binding domain superfamily/Winged helix DNA-binding domain"/>
    <property type="match status" value="1"/>
</dbReference>
<evidence type="ECO:0000256" key="1">
    <source>
        <dbReference type="ARBA" id="ARBA00009437"/>
    </source>
</evidence>
<evidence type="ECO:0000259" key="5">
    <source>
        <dbReference type="PROSITE" id="PS50931"/>
    </source>
</evidence>
<keyword evidence="3" id="KW-0238">DNA-binding</keyword>
<name>A0ABW5FQR4_9PSEU</name>
<organism evidence="6 7">
    <name type="scientific">Amycolatopsis pigmentata</name>
    <dbReference type="NCBI Taxonomy" id="450801"/>
    <lineage>
        <taxon>Bacteria</taxon>
        <taxon>Bacillati</taxon>
        <taxon>Actinomycetota</taxon>
        <taxon>Actinomycetes</taxon>
        <taxon>Pseudonocardiales</taxon>
        <taxon>Pseudonocardiaceae</taxon>
        <taxon>Amycolatopsis</taxon>
    </lineage>
</organism>
<dbReference type="Gene3D" id="3.40.190.290">
    <property type="match status" value="1"/>
</dbReference>
<dbReference type="PROSITE" id="PS50931">
    <property type="entry name" value="HTH_LYSR"/>
    <property type="match status" value="1"/>
</dbReference>
<dbReference type="InterPro" id="IPR005119">
    <property type="entry name" value="LysR_subst-bd"/>
</dbReference>
<accession>A0ABW5FQR4</accession>